<evidence type="ECO:0000256" key="1">
    <source>
        <dbReference type="ARBA" id="ARBA00004123"/>
    </source>
</evidence>
<feature type="compositionally biased region" description="Low complexity" evidence="5">
    <location>
        <begin position="969"/>
        <end position="991"/>
    </location>
</feature>
<dbReference type="InterPro" id="IPR008991">
    <property type="entry name" value="Translation_prot_SH3-like_sf"/>
</dbReference>
<evidence type="ECO:0000313" key="8">
    <source>
        <dbReference type="Proteomes" id="UP000030640"/>
    </source>
</evidence>
<gene>
    <name evidence="7" type="ORF">C922_03290</name>
</gene>
<dbReference type="InterPro" id="IPR039659">
    <property type="entry name" value="SPT5"/>
</dbReference>
<dbReference type="VEuPathDB" id="PlasmoDB:C922_03290"/>
<feature type="compositionally biased region" description="Basic and acidic residues" evidence="5">
    <location>
        <begin position="1076"/>
        <end position="1089"/>
    </location>
</feature>
<dbReference type="Pfam" id="PF03439">
    <property type="entry name" value="Spt5-NGN"/>
    <property type="match status" value="1"/>
</dbReference>
<dbReference type="SUPFAM" id="SSF50104">
    <property type="entry name" value="Translation proteins SH3-like domain"/>
    <property type="match status" value="1"/>
</dbReference>
<dbReference type="RefSeq" id="XP_008817104.1">
    <property type="nucleotide sequence ID" value="XM_008818882.1"/>
</dbReference>
<dbReference type="PANTHER" id="PTHR11125:SF7">
    <property type="entry name" value="TRANSCRIPTION ELONGATION FACTOR SPT5"/>
    <property type="match status" value="1"/>
</dbReference>
<dbReference type="PANTHER" id="PTHR11125">
    <property type="entry name" value="SUPPRESSOR OF TY 5"/>
    <property type="match status" value="1"/>
</dbReference>
<dbReference type="InterPro" id="IPR036735">
    <property type="entry name" value="NGN_dom_sf"/>
</dbReference>
<dbReference type="InterPro" id="IPR005824">
    <property type="entry name" value="KOW"/>
</dbReference>
<feature type="domain" description="KOW" evidence="6">
    <location>
        <begin position="600"/>
        <end position="627"/>
    </location>
</feature>
<name>W7ABA9_9APIC</name>
<feature type="compositionally biased region" description="Polar residues" evidence="5">
    <location>
        <begin position="1"/>
        <end position="10"/>
    </location>
</feature>
<feature type="compositionally biased region" description="Basic and acidic residues" evidence="5">
    <location>
        <begin position="919"/>
        <end position="939"/>
    </location>
</feature>
<evidence type="ECO:0000256" key="2">
    <source>
        <dbReference type="ARBA" id="ARBA00006956"/>
    </source>
</evidence>
<keyword evidence="4" id="KW-0539">Nucleus</keyword>
<evidence type="ECO:0000256" key="5">
    <source>
        <dbReference type="SAM" id="MobiDB-lite"/>
    </source>
</evidence>
<sequence>MSESSIQGNELFNDDDEEEVKGGESSPRKGGREEEQTVAGADDDVDDHADDDPIKGGARKKRKKAQNHTTPYVDNEAEEDDYDDEEEEDEGDDDEGDDDEGDGDDDDGDAEYRERKASRKGGNGLKKRKLSKKRYLSTFLDTEAQVGDDEEEEEYASSYVEEYEEAKKLEKKKMYETKMKSGTNHLAQTINKLSQRYENEKEIKDSLTDGETLTDEDISGDEDEYFDEGEGLTTFDSPKMWLIKLFKNGVERNIAMGIYYKYMKLKDNDFNIKGVYVSDNLKGYIYVEADSLYMLKRFLFGFKFINLNEITIVPVQELTSIFSMCHSKVIIPKVNEYVRIKRGVYMNDIGQIFEVHEKGIYAIVRLIPRIQYDKYNHFKKGNYRLSLTASMSKGRSSTFDEHNGKSESYYLADKFDLSNHGRAIIPTGGVGDGRSAPTPNDHLEMLDEALQIKRKKKKERPLKKLFDRDEIEQIGGVIEHGPYPRTIKYQNNIFEENGYLLKKMNIKYLLSENANITLTEIRDFNKNNTNEEDINLHVTKSFINKNSLHLFKKGERVKIMKGELYNLIGTISNVSDNVLTINPDNLAKNFKFLPSDVTKYFLEGDNVTVINGIHKGKSGLISLLDYKENVALIFSPSLNTEFRSSIQDLSACQHSTSEGLGGINSLNGFSIGDLIELSDRQIGILTYIDKNKHIRVLTSHNTTLHTTIGTITSKRSAVGQVCKDENGNIIQAKDVIQVVRGIHKNKIAVVNYIWKNKVFAKINKKIEDNGFVVLDNENCILTGNQNEKKKIVTYNNLFRTNSSMMLPRRNNTYQSFIGKTVKILSGVYKGLLGDVIDAERDEFTLLLKIKPKTIRQKRSECAIADSFRDHYNERAGNNGLGGALGLREGMDTSPRWRNRSDRSPRHDRTGYESSLYGESARKGADWRRNELGGRNDGHRGSYGGSYRGNCDEEPWKGSHPPPGGDAPGHDPVAGVAHGANGTDATNAANAAPWNQPNRWKGTNSSLQPPPPPLPHSRNESGGGFRVENDSLRPHDQKSFEGKWIRTSHENHPNGNTSYNYNHHNGRATDPMNFNESHSREEGVNEDGKKSVTRKNNTAEEFVNGQYETGPVSHNLNADQRYDDSMRRGGKDSTSKGIGKWDDVKGGSGGINGGITGGITAGINGGVSNSGSANVSNFFDTYGDKNNEGKVSPLWLVKGIMIKVITPGPFYNEIGTVTDVMKKSLYTILKIATEKASFSIVSDAVIPLKPNKINDQVLVVDEDKVVEGAVLDMQNDNVQVNTAQGVFTYHMRHVFLFKR</sequence>
<evidence type="ECO:0000313" key="7">
    <source>
        <dbReference type="EMBL" id="EUD66374.1"/>
    </source>
</evidence>
<dbReference type="InterPro" id="IPR041977">
    <property type="entry name" value="KOW_Spt5_4"/>
</dbReference>
<proteinExistence type="inferred from homology"/>
<feature type="compositionally biased region" description="Basic residues" evidence="5">
    <location>
        <begin position="57"/>
        <end position="66"/>
    </location>
</feature>
<feature type="compositionally biased region" description="Basic and acidic residues" evidence="5">
    <location>
        <begin position="898"/>
        <end position="910"/>
    </location>
</feature>
<feature type="compositionally biased region" description="Polar residues" evidence="5">
    <location>
        <begin position="992"/>
        <end position="1006"/>
    </location>
</feature>
<dbReference type="Pfam" id="PF23284">
    <property type="entry name" value="KOW2_Spt5"/>
    <property type="match status" value="1"/>
</dbReference>
<dbReference type="OrthoDB" id="28901at2759"/>
<dbReference type="Pfam" id="PF23291">
    <property type="entry name" value="KOW4_SPT5"/>
    <property type="match status" value="1"/>
</dbReference>
<evidence type="ECO:0000256" key="3">
    <source>
        <dbReference type="ARBA" id="ARBA00023163"/>
    </source>
</evidence>
<comment type="similarity">
    <text evidence="2">Belongs to the SPT5 family.</text>
</comment>
<feature type="region of interest" description="Disordered" evidence="5">
    <location>
        <begin position="1107"/>
        <end position="1141"/>
    </location>
</feature>
<dbReference type="GO" id="GO:0032044">
    <property type="term" value="C:DSIF complex"/>
    <property type="evidence" value="ECO:0007669"/>
    <property type="project" value="TreeGrafter"/>
</dbReference>
<dbReference type="InterPro" id="IPR005100">
    <property type="entry name" value="NGN-domain"/>
</dbReference>
<dbReference type="GO" id="GO:0003729">
    <property type="term" value="F:mRNA binding"/>
    <property type="evidence" value="ECO:0007669"/>
    <property type="project" value="TreeGrafter"/>
</dbReference>
<feature type="domain" description="KOW" evidence="6">
    <location>
        <begin position="729"/>
        <end position="756"/>
    </location>
</feature>
<dbReference type="Proteomes" id="UP000030640">
    <property type="component" value="Unassembled WGS sequence"/>
</dbReference>
<dbReference type="GO" id="GO:0032784">
    <property type="term" value="P:regulation of DNA-templated transcription elongation"/>
    <property type="evidence" value="ECO:0007669"/>
    <property type="project" value="InterPro"/>
</dbReference>
<evidence type="ECO:0000259" key="6">
    <source>
        <dbReference type="SMART" id="SM00739"/>
    </source>
</evidence>
<dbReference type="GO" id="GO:0006368">
    <property type="term" value="P:transcription elongation by RNA polymerase II"/>
    <property type="evidence" value="ECO:0007669"/>
    <property type="project" value="TreeGrafter"/>
</dbReference>
<dbReference type="GO" id="GO:0006357">
    <property type="term" value="P:regulation of transcription by RNA polymerase II"/>
    <property type="evidence" value="ECO:0007669"/>
    <property type="project" value="InterPro"/>
</dbReference>
<dbReference type="CDD" id="cd09888">
    <property type="entry name" value="NGN_Euk"/>
    <property type="match status" value="1"/>
</dbReference>
<dbReference type="InterPro" id="IPR039385">
    <property type="entry name" value="NGN_Euk"/>
</dbReference>
<feature type="compositionally biased region" description="Basic and acidic residues" evidence="5">
    <location>
        <begin position="20"/>
        <end position="35"/>
    </location>
</feature>
<accession>W7ABA9</accession>
<feature type="domain" description="KOW" evidence="6">
    <location>
        <begin position="814"/>
        <end position="841"/>
    </location>
</feature>
<comment type="subcellular location">
    <subcellularLocation>
        <location evidence="1">Nucleus</location>
    </subcellularLocation>
</comment>
<feature type="region of interest" description="Disordered" evidence="5">
    <location>
        <begin position="1"/>
        <end position="129"/>
    </location>
</feature>
<feature type="region of interest" description="Disordered" evidence="5">
    <location>
        <begin position="877"/>
        <end position="1034"/>
    </location>
</feature>
<organism evidence="7 8">
    <name type="scientific">Plasmodium inui San Antonio 1</name>
    <dbReference type="NCBI Taxonomy" id="1237626"/>
    <lineage>
        <taxon>Eukaryota</taxon>
        <taxon>Sar</taxon>
        <taxon>Alveolata</taxon>
        <taxon>Apicomplexa</taxon>
        <taxon>Aconoidasida</taxon>
        <taxon>Haemosporida</taxon>
        <taxon>Plasmodiidae</taxon>
        <taxon>Plasmodium</taxon>
        <taxon>Plasmodium (Plasmodium)</taxon>
    </lineage>
</organism>
<dbReference type="Gene3D" id="2.30.30.30">
    <property type="match status" value="3"/>
</dbReference>
<dbReference type="CDD" id="cd06081">
    <property type="entry name" value="KOW_Spt5_1"/>
    <property type="match status" value="1"/>
</dbReference>
<dbReference type="SMART" id="SM00739">
    <property type="entry name" value="KOW"/>
    <property type="match status" value="5"/>
</dbReference>
<feature type="region of interest" description="Disordered" evidence="5">
    <location>
        <begin position="1065"/>
        <end position="1093"/>
    </location>
</feature>
<dbReference type="PROSITE" id="PS01108">
    <property type="entry name" value="RIBOSOMAL_L24"/>
    <property type="match status" value="1"/>
</dbReference>
<dbReference type="EMBL" id="KI965472">
    <property type="protein sequence ID" value="EUD66374.1"/>
    <property type="molecule type" value="Genomic_DNA"/>
</dbReference>
<keyword evidence="3" id="KW-0804">Transcription</keyword>
<dbReference type="InterPro" id="IPR005825">
    <property type="entry name" value="Ribosomal_uL24_CS"/>
</dbReference>
<dbReference type="InterPro" id="IPR041973">
    <property type="entry name" value="KOW_Spt5_1"/>
</dbReference>
<dbReference type="Gene3D" id="3.30.70.940">
    <property type="entry name" value="NusG, N-terminal domain"/>
    <property type="match status" value="1"/>
</dbReference>
<dbReference type="GeneID" id="20038564"/>
<dbReference type="InterPro" id="IPR041975">
    <property type="entry name" value="KOW_Spt5_2"/>
</dbReference>
<feature type="compositionally biased region" description="Acidic residues" evidence="5">
    <location>
        <begin position="75"/>
        <end position="109"/>
    </location>
</feature>
<feature type="compositionally biased region" description="Acidic residues" evidence="5">
    <location>
        <begin position="212"/>
        <end position="223"/>
    </location>
</feature>
<feature type="domain" description="KOW" evidence="6">
    <location>
        <begin position="331"/>
        <end position="358"/>
    </location>
</feature>
<feature type="compositionally biased region" description="Basic and acidic residues" evidence="5">
    <location>
        <begin position="1119"/>
        <end position="1141"/>
    </location>
</feature>
<feature type="compositionally biased region" description="Acidic residues" evidence="5">
    <location>
        <begin position="41"/>
        <end position="50"/>
    </location>
</feature>
<reference evidence="7 8" key="1">
    <citation type="submission" date="2013-02" db="EMBL/GenBank/DDBJ databases">
        <title>The Genome Sequence of Plasmodium inui San Antonio 1.</title>
        <authorList>
            <consortium name="The Broad Institute Genome Sequencing Platform"/>
            <consortium name="The Broad Institute Genome Sequencing Center for Infectious Disease"/>
            <person name="Neafsey D."/>
            <person name="Cheeseman I."/>
            <person name="Volkman S."/>
            <person name="Adams J."/>
            <person name="Walker B."/>
            <person name="Young S.K."/>
            <person name="Zeng Q."/>
            <person name="Gargeya S."/>
            <person name="Fitzgerald M."/>
            <person name="Haas B."/>
            <person name="Abouelleil A."/>
            <person name="Alvarado L."/>
            <person name="Arachchi H.M."/>
            <person name="Berlin A.M."/>
            <person name="Chapman S.B."/>
            <person name="Dewar J."/>
            <person name="Goldberg J."/>
            <person name="Griggs A."/>
            <person name="Gujja S."/>
            <person name="Hansen M."/>
            <person name="Howarth C."/>
            <person name="Imamovic A."/>
            <person name="Larimer J."/>
            <person name="McCowan C."/>
            <person name="Murphy C."/>
            <person name="Neiman D."/>
            <person name="Pearson M."/>
            <person name="Priest M."/>
            <person name="Roberts A."/>
            <person name="Saif S."/>
            <person name="Shea T."/>
            <person name="Sisk P."/>
            <person name="Sykes S."/>
            <person name="Wortman J."/>
            <person name="Nusbaum C."/>
            <person name="Birren B."/>
        </authorList>
    </citation>
    <scope>NUCLEOTIDE SEQUENCE [LARGE SCALE GENOMIC DNA]</scope>
    <source>
        <strain evidence="7 8">San Antonio 1</strain>
    </source>
</reference>
<dbReference type="GO" id="GO:0005840">
    <property type="term" value="C:ribosome"/>
    <property type="evidence" value="ECO:0007669"/>
    <property type="project" value="InterPro"/>
</dbReference>
<dbReference type="GO" id="GO:0006412">
    <property type="term" value="P:translation"/>
    <property type="evidence" value="ECO:0007669"/>
    <property type="project" value="InterPro"/>
</dbReference>
<feature type="domain" description="KOW" evidence="6">
    <location>
        <begin position="550"/>
        <end position="577"/>
    </location>
</feature>
<feature type="region of interest" description="Disordered" evidence="5">
    <location>
        <begin position="201"/>
        <end position="223"/>
    </location>
</feature>
<evidence type="ECO:0000256" key="4">
    <source>
        <dbReference type="ARBA" id="ARBA00023242"/>
    </source>
</evidence>
<dbReference type="GO" id="GO:0003735">
    <property type="term" value="F:structural constituent of ribosome"/>
    <property type="evidence" value="ECO:0007669"/>
    <property type="project" value="InterPro"/>
</dbReference>
<keyword evidence="8" id="KW-1185">Reference proteome</keyword>
<protein>
    <recommendedName>
        <fullName evidence="6">KOW domain-containing protein</fullName>
    </recommendedName>
</protein>
<dbReference type="InterPro" id="IPR014722">
    <property type="entry name" value="Rib_uL2_dom2"/>
</dbReference>